<keyword evidence="3" id="KW-1003">Cell membrane</keyword>
<feature type="transmembrane region" description="Helical" evidence="10">
    <location>
        <begin position="65"/>
        <end position="87"/>
    </location>
</feature>
<feature type="transmembrane region" description="Helical" evidence="10">
    <location>
        <begin position="274"/>
        <end position="293"/>
    </location>
</feature>
<dbReference type="InterPro" id="IPR003593">
    <property type="entry name" value="AAA+_ATPase"/>
</dbReference>
<evidence type="ECO:0000256" key="2">
    <source>
        <dbReference type="ARBA" id="ARBA00022448"/>
    </source>
</evidence>
<dbReference type="PROSITE" id="PS50893">
    <property type="entry name" value="ABC_TRANSPORTER_2"/>
    <property type="match status" value="1"/>
</dbReference>
<keyword evidence="4 10" id="KW-0812">Transmembrane</keyword>
<feature type="domain" description="ABC transmembrane type-1" evidence="12">
    <location>
        <begin position="26"/>
        <end position="305"/>
    </location>
</feature>
<dbReference type="AlphaFoldDB" id="A0A7Y9LCL9"/>
<feature type="transmembrane region" description="Helical" evidence="10">
    <location>
        <begin position="133"/>
        <end position="154"/>
    </location>
</feature>
<sequence>METHKPSFARLRVLWSFAYPHRRRLLLGLVLGLVVSAAGLATPMVTKWVLDTLAAGGSLATPVLGLLVLLVVGAAVSLWQWILLGTLGEQVVRDARRSVVGRLLRAKLPQVTVRQPGELVTRVTSDTVLLREAAASSVIGLVNGAIMLVGTLALMAVLDLVLLGTTVIAVVVVAALFGLLMPRLAKAQEAAQEQVGRLGALLEGTMRAIRTVKASRAEDRQDAAIGAAAEQSAAHSIRAVRLEATAWTISFSGINLAIIAILGFGAWRVATGDLAVSSLVAFLLYAFGLMGPITELSQNVTALQSGIAAAGRIREVEALEPEAATSEVRPLPVAEEGPLVRFERVGFGYRPDRPVVSEIELDLPRRGQLAIVGPSGAGKTTLVSLLLRFVEPEQGRLLLDSRPYQDFTPTEVRSRIAYVEQETPVLPGTIRENVAFTHPDATEAEIWAALAKVQLTELINELPDGLDSQLNGSTISGGQRQRIALARAILRSPDLLILDEATAQIDALTEAAVTACVTELARDHAVLTIAHRLSTVLDADRIVVLNEGKIRAIGDHRQLLATDELYRELVAALRIAERTEPESETAVAGV</sequence>
<dbReference type="SUPFAM" id="SSF52540">
    <property type="entry name" value="P-loop containing nucleoside triphosphate hydrolases"/>
    <property type="match status" value="1"/>
</dbReference>
<evidence type="ECO:0000256" key="9">
    <source>
        <dbReference type="ARBA" id="ARBA00061644"/>
    </source>
</evidence>
<proteinExistence type="inferred from homology"/>
<evidence type="ECO:0000313" key="13">
    <source>
        <dbReference type="EMBL" id="NYE72977.1"/>
    </source>
</evidence>
<keyword evidence="6 13" id="KW-0067">ATP-binding</keyword>
<dbReference type="Pfam" id="PF00005">
    <property type="entry name" value="ABC_tran"/>
    <property type="match status" value="1"/>
</dbReference>
<reference evidence="13 14" key="1">
    <citation type="submission" date="2020-07" db="EMBL/GenBank/DDBJ databases">
        <title>Sequencing the genomes of 1000 actinobacteria strains.</title>
        <authorList>
            <person name="Klenk H.-P."/>
        </authorList>
    </citation>
    <scope>NUCLEOTIDE SEQUENCE [LARGE SCALE GENOMIC DNA]</scope>
    <source>
        <strain evidence="13 14">DSM 22083</strain>
    </source>
</reference>
<dbReference type="PANTHER" id="PTHR43394:SF1">
    <property type="entry name" value="ATP-BINDING CASSETTE SUB-FAMILY B MEMBER 10, MITOCHONDRIAL"/>
    <property type="match status" value="1"/>
</dbReference>
<evidence type="ECO:0000313" key="14">
    <source>
        <dbReference type="Proteomes" id="UP000569914"/>
    </source>
</evidence>
<comment type="subcellular location">
    <subcellularLocation>
        <location evidence="1">Cell membrane</location>
        <topology evidence="1">Multi-pass membrane protein</topology>
    </subcellularLocation>
</comment>
<evidence type="ECO:0000259" key="12">
    <source>
        <dbReference type="PROSITE" id="PS50929"/>
    </source>
</evidence>
<dbReference type="InterPro" id="IPR003439">
    <property type="entry name" value="ABC_transporter-like_ATP-bd"/>
</dbReference>
<evidence type="ECO:0000256" key="7">
    <source>
        <dbReference type="ARBA" id="ARBA00022989"/>
    </source>
</evidence>
<dbReference type="PROSITE" id="PS50929">
    <property type="entry name" value="ABC_TM1F"/>
    <property type="match status" value="1"/>
</dbReference>
<dbReference type="FunFam" id="3.40.50.300:FF:000299">
    <property type="entry name" value="ABC transporter ATP-binding protein/permease"/>
    <property type="match status" value="1"/>
</dbReference>
<dbReference type="Gene3D" id="1.20.1560.10">
    <property type="entry name" value="ABC transporter type 1, transmembrane domain"/>
    <property type="match status" value="1"/>
</dbReference>
<keyword evidence="8 10" id="KW-0472">Membrane</keyword>
<accession>A0A7Y9LCL9</accession>
<dbReference type="InterPro" id="IPR036640">
    <property type="entry name" value="ABC1_TM_sf"/>
</dbReference>
<evidence type="ECO:0000256" key="3">
    <source>
        <dbReference type="ARBA" id="ARBA00022475"/>
    </source>
</evidence>
<gene>
    <name evidence="13" type="ORF">BKA15_004306</name>
</gene>
<name>A0A7Y9LCL9_9ACTN</name>
<dbReference type="InterPro" id="IPR027417">
    <property type="entry name" value="P-loop_NTPase"/>
</dbReference>
<dbReference type="EMBL" id="JACCBU010000001">
    <property type="protein sequence ID" value="NYE72977.1"/>
    <property type="molecule type" value="Genomic_DNA"/>
</dbReference>
<protein>
    <submittedName>
        <fullName evidence="13">ATP-binding cassette subfamily B protein</fullName>
    </submittedName>
</protein>
<dbReference type="GO" id="GO:0005886">
    <property type="term" value="C:plasma membrane"/>
    <property type="evidence" value="ECO:0007669"/>
    <property type="project" value="UniProtKB-SubCell"/>
</dbReference>
<feature type="transmembrane region" description="Helical" evidence="10">
    <location>
        <begin position="160"/>
        <end position="180"/>
    </location>
</feature>
<feature type="domain" description="ABC transporter" evidence="11">
    <location>
        <begin position="340"/>
        <end position="572"/>
    </location>
</feature>
<comment type="caution">
    <text evidence="13">The sequence shown here is derived from an EMBL/GenBank/DDBJ whole genome shotgun (WGS) entry which is preliminary data.</text>
</comment>
<dbReference type="Proteomes" id="UP000569914">
    <property type="component" value="Unassembled WGS sequence"/>
</dbReference>
<keyword evidence="5" id="KW-0547">Nucleotide-binding</keyword>
<dbReference type="InterPro" id="IPR011527">
    <property type="entry name" value="ABC1_TM_dom"/>
</dbReference>
<evidence type="ECO:0000256" key="4">
    <source>
        <dbReference type="ARBA" id="ARBA00022692"/>
    </source>
</evidence>
<evidence type="ECO:0000256" key="8">
    <source>
        <dbReference type="ARBA" id="ARBA00023136"/>
    </source>
</evidence>
<dbReference type="GO" id="GO:0015421">
    <property type="term" value="F:ABC-type oligopeptide transporter activity"/>
    <property type="evidence" value="ECO:0007669"/>
    <property type="project" value="TreeGrafter"/>
</dbReference>
<dbReference type="Pfam" id="PF00664">
    <property type="entry name" value="ABC_membrane"/>
    <property type="match status" value="1"/>
</dbReference>
<dbReference type="SMART" id="SM00382">
    <property type="entry name" value="AAA"/>
    <property type="match status" value="1"/>
</dbReference>
<keyword evidence="14" id="KW-1185">Reference proteome</keyword>
<dbReference type="PROSITE" id="PS00211">
    <property type="entry name" value="ABC_TRANSPORTER_1"/>
    <property type="match status" value="1"/>
</dbReference>
<evidence type="ECO:0000256" key="10">
    <source>
        <dbReference type="SAM" id="Phobius"/>
    </source>
</evidence>
<dbReference type="SUPFAM" id="SSF90123">
    <property type="entry name" value="ABC transporter transmembrane region"/>
    <property type="match status" value="1"/>
</dbReference>
<evidence type="ECO:0000259" key="11">
    <source>
        <dbReference type="PROSITE" id="PS50893"/>
    </source>
</evidence>
<comment type="similarity">
    <text evidence="9">Belongs to the ABC transporter superfamily. Lipid exporter (TC 3.A.1.106) family.</text>
</comment>
<evidence type="ECO:0000256" key="1">
    <source>
        <dbReference type="ARBA" id="ARBA00004651"/>
    </source>
</evidence>
<dbReference type="PANTHER" id="PTHR43394">
    <property type="entry name" value="ATP-DEPENDENT PERMEASE MDL1, MITOCHONDRIAL"/>
    <property type="match status" value="1"/>
</dbReference>
<keyword evidence="7 10" id="KW-1133">Transmembrane helix</keyword>
<organism evidence="13 14">
    <name type="scientific">Microlunatus parietis</name>
    <dbReference type="NCBI Taxonomy" id="682979"/>
    <lineage>
        <taxon>Bacteria</taxon>
        <taxon>Bacillati</taxon>
        <taxon>Actinomycetota</taxon>
        <taxon>Actinomycetes</taxon>
        <taxon>Propionibacteriales</taxon>
        <taxon>Propionibacteriaceae</taxon>
        <taxon>Microlunatus</taxon>
    </lineage>
</organism>
<dbReference type="InterPro" id="IPR039421">
    <property type="entry name" value="Type_1_exporter"/>
</dbReference>
<dbReference type="GO" id="GO:0005524">
    <property type="term" value="F:ATP binding"/>
    <property type="evidence" value="ECO:0007669"/>
    <property type="project" value="UniProtKB-KW"/>
</dbReference>
<evidence type="ECO:0000256" key="6">
    <source>
        <dbReference type="ARBA" id="ARBA00022840"/>
    </source>
</evidence>
<dbReference type="InterPro" id="IPR017871">
    <property type="entry name" value="ABC_transporter-like_CS"/>
</dbReference>
<dbReference type="CDD" id="cd18551">
    <property type="entry name" value="ABC_6TM_LmrA_like"/>
    <property type="match status" value="1"/>
</dbReference>
<dbReference type="RefSeq" id="WP_179754143.1">
    <property type="nucleotide sequence ID" value="NZ_JACCBU010000001.1"/>
</dbReference>
<feature type="transmembrane region" description="Helical" evidence="10">
    <location>
        <begin position="246"/>
        <end position="268"/>
    </location>
</feature>
<keyword evidence="2" id="KW-0813">Transport</keyword>
<evidence type="ECO:0000256" key="5">
    <source>
        <dbReference type="ARBA" id="ARBA00022741"/>
    </source>
</evidence>
<dbReference type="Gene3D" id="3.40.50.300">
    <property type="entry name" value="P-loop containing nucleotide triphosphate hydrolases"/>
    <property type="match status" value="1"/>
</dbReference>
<dbReference type="GO" id="GO:0016887">
    <property type="term" value="F:ATP hydrolysis activity"/>
    <property type="evidence" value="ECO:0007669"/>
    <property type="project" value="InterPro"/>
</dbReference>